<dbReference type="PATRIC" id="fig|1121939.11.peg.2351"/>
<dbReference type="EMBL" id="ASTJ01000026">
    <property type="protein sequence ID" value="EPC02192.1"/>
    <property type="molecule type" value="Genomic_DNA"/>
</dbReference>
<protein>
    <submittedName>
        <fullName evidence="1">Uncharacterized protein</fullName>
    </submittedName>
</protein>
<organism evidence="1 2">
    <name type="scientific">Litchfieldella anticariensis (strain DSM 16096 / CECT 5854 / CIP 108499 / LMG 22089 / FP35)</name>
    <name type="common">Halomonas anticariensis</name>
    <dbReference type="NCBI Taxonomy" id="1121939"/>
    <lineage>
        <taxon>Bacteria</taxon>
        <taxon>Pseudomonadati</taxon>
        <taxon>Pseudomonadota</taxon>
        <taxon>Gammaproteobacteria</taxon>
        <taxon>Oceanospirillales</taxon>
        <taxon>Halomonadaceae</taxon>
        <taxon>Litchfieldella</taxon>
    </lineage>
</organism>
<reference evidence="1 2" key="1">
    <citation type="journal article" date="2013" name="Genome Announc.">
        <title>Draft genome sequence of the moderately halophilic gammaproteobacterium Halomonas anticariensis FP35.</title>
        <authorList>
            <person name="Tahrioui A."/>
            <person name="Quesada E."/>
            <person name="Llamas I."/>
        </authorList>
    </citation>
    <scope>NUCLEOTIDE SEQUENCE [LARGE SCALE GENOMIC DNA]</scope>
    <source>
        <strain evidence="2">DSM 16096 / CECT 5854 / LMG 22089 / FP35</strain>
    </source>
</reference>
<comment type="caution">
    <text evidence="1">The sequence shown here is derived from an EMBL/GenBank/DDBJ whole genome shotgun (WGS) entry which is preliminary data.</text>
</comment>
<accession>S2KJ58</accession>
<dbReference type="STRING" id="1121939.L861_15900"/>
<sequence>MQFVLRLRPDLHHLLDRVESGIAKSGDYDFETIQAFSTYFHETVHWWQHSGSISGLILSLTYPSQAHINHAELKRYIELTGPVKSIAAYNRLNAKEVNPGDEEFKTINVILNNFHDIEFFKYRVIVPGTARQFSLDPLFESVGHSFFIAYSSFINLLSSCFDRELEFLPKADEWHKGFRDLSDNKVDGYFYGSNIELPSVGLKDIYEGQARFSQLQYLYFAYGGNLTWDDFDEMGMLSGVYYRAFSSFLELTESERPESIDSPLVALFLLVLDLAMNPSDGFPFEIMHYESFIESVDPGIRFMFLCRMVALRHPELKGYITEYSSSEYFEASKLLSDAIVCPSPLESASLISEWSENKPSLIKLMEEESTFDFSDENQPIRLIFSRFIRYQKDKLKNPAFFCWPGVYAAGTKCSEAGLRLFNEHEALFKDKPDGDIYPRVFPDKNKELVQVAFDKFYSWVATYDLCRQWIINDGDFSYDYWWLTSKYSMDELEAWASSHFEFVFGVKPQNFKVVADL</sequence>
<dbReference type="AlphaFoldDB" id="S2KJ58"/>
<keyword evidence="2" id="KW-1185">Reference proteome</keyword>
<evidence type="ECO:0000313" key="2">
    <source>
        <dbReference type="Proteomes" id="UP000014463"/>
    </source>
</evidence>
<gene>
    <name evidence="1" type="ORF">L861_15900</name>
</gene>
<name>S2KJ58_LITA3</name>
<dbReference type="Proteomes" id="UP000014463">
    <property type="component" value="Unassembled WGS sequence"/>
</dbReference>
<proteinExistence type="predicted"/>
<evidence type="ECO:0000313" key="1">
    <source>
        <dbReference type="EMBL" id="EPC02192.1"/>
    </source>
</evidence>
<dbReference type="eggNOG" id="ENOG502ZA0Q">
    <property type="taxonomic scope" value="Bacteria"/>
</dbReference>